<dbReference type="OrthoDB" id="981154at2759"/>
<dbReference type="EMBL" id="JABFAD010330489">
    <property type="protein sequence ID" value="MBA0819597.1"/>
    <property type="molecule type" value="Genomic_DNA"/>
</dbReference>
<dbReference type="PANTHER" id="PTHR46033:SF8">
    <property type="entry name" value="PROTEIN MAINTENANCE OF MERISTEMS-LIKE"/>
    <property type="match status" value="1"/>
</dbReference>
<dbReference type="Proteomes" id="UP000593560">
    <property type="component" value="Unassembled WGS sequence"/>
</dbReference>
<dbReference type="InterPro" id="IPR044824">
    <property type="entry name" value="MAIN-like"/>
</dbReference>
<name>A0A7J9IBY6_9ROSI</name>
<evidence type="ECO:0000313" key="2">
    <source>
        <dbReference type="Proteomes" id="UP000593560"/>
    </source>
</evidence>
<reference evidence="1 2" key="1">
    <citation type="journal article" date="2019" name="Genome Biol. Evol.">
        <title>Insights into the evolution of the New World diploid cottons (Gossypium, subgenus Houzingenia) based on genome sequencing.</title>
        <authorList>
            <person name="Grover C.E."/>
            <person name="Arick M.A. 2nd"/>
            <person name="Thrash A."/>
            <person name="Conover J.L."/>
            <person name="Sanders W.S."/>
            <person name="Peterson D.G."/>
            <person name="Frelichowski J.E."/>
            <person name="Scheffler J.A."/>
            <person name="Scheffler B.E."/>
            <person name="Wendel J.F."/>
        </authorList>
    </citation>
    <scope>NUCLEOTIDE SEQUENCE [LARGE SCALE GENOMIC DNA]</scope>
    <source>
        <strain evidence="1">0</strain>
        <tissue evidence="1">Leaf</tissue>
    </source>
</reference>
<dbReference type="AlphaFoldDB" id="A0A7J9IBY6"/>
<organism evidence="1 2">
    <name type="scientific">Gossypium harknessii</name>
    <dbReference type="NCBI Taxonomy" id="34285"/>
    <lineage>
        <taxon>Eukaryota</taxon>
        <taxon>Viridiplantae</taxon>
        <taxon>Streptophyta</taxon>
        <taxon>Embryophyta</taxon>
        <taxon>Tracheophyta</taxon>
        <taxon>Spermatophyta</taxon>
        <taxon>Magnoliopsida</taxon>
        <taxon>eudicotyledons</taxon>
        <taxon>Gunneridae</taxon>
        <taxon>Pentapetalae</taxon>
        <taxon>rosids</taxon>
        <taxon>malvids</taxon>
        <taxon>Malvales</taxon>
        <taxon>Malvaceae</taxon>
        <taxon>Malvoideae</taxon>
        <taxon>Gossypium</taxon>
    </lineage>
</organism>
<gene>
    <name evidence="1" type="ORF">Gohar_019472</name>
</gene>
<comment type="caution">
    <text evidence="1">The sequence shown here is derived from an EMBL/GenBank/DDBJ whole genome shotgun (WGS) entry which is preliminary data.</text>
</comment>
<evidence type="ECO:0000313" key="1">
    <source>
        <dbReference type="EMBL" id="MBA0819597.1"/>
    </source>
</evidence>
<protein>
    <recommendedName>
        <fullName evidence="3">Aminotransferase-like plant mobile domain-containing protein</fullName>
    </recommendedName>
</protein>
<dbReference type="GO" id="GO:0010073">
    <property type="term" value="P:meristem maintenance"/>
    <property type="evidence" value="ECO:0007669"/>
    <property type="project" value="InterPro"/>
</dbReference>
<sequence length="77" mass="8959">MAWLRNNFAKLVEDSTKVQRERYVQVYILQIIRGILMSNKSGNLVHLRWSLKLVDFKGAGELSWGSIVLATLYREMC</sequence>
<keyword evidence="2" id="KW-1185">Reference proteome</keyword>
<evidence type="ECO:0008006" key="3">
    <source>
        <dbReference type="Google" id="ProtNLM"/>
    </source>
</evidence>
<proteinExistence type="predicted"/>
<accession>A0A7J9IBY6</accession>
<dbReference type="PANTHER" id="PTHR46033">
    <property type="entry name" value="PROTEIN MAIN-LIKE 2"/>
    <property type="match status" value="1"/>
</dbReference>